<dbReference type="PANTHER" id="PTHR33309">
    <property type="entry name" value="KERATIN, ULTRA HIGH-SULFUR MATRIX PROTEIN-LIKE"/>
    <property type="match status" value="1"/>
</dbReference>
<name>A0A8X6VF22_TRICX</name>
<dbReference type="Proteomes" id="UP000887159">
    <property type="component" value="Unassembled WGS sequence"/>
</dbReference>
<proteinExistence type="predicted"/>
<dbReference type="AlphaFoldDB" id="A0A8X6VF22"/>
<feature type="domain" description="Mutator-like transposase" evidence="2">
    <location>
        <begin position="86"/>
        <end position="415"/>
    </location>
</feature>
<evidence type="ECO:0000313" key="3">
    <source>
        <dbReference type="EMBL" id="GFY03695.1"/>
    </source>
</evidence>
<evidence type="ECO:0000259" key="2">
    <source>
        <dbReference type="Pfam" id="PF20700"/>
    </source>
</evidence>
<sequence>MSRLQKVFKKRKGKYYPRKNTINSKVSTTDCKLNAQAEHAHDSKQSCAKEKKIPDLNESFSSFGDSVGILNAIMNLNILAFVFKNEVHCKMCNSGLDMQVLKGKSGLAITFVLKCFACPYRVEFSSNFHEGTQIATINTRFVYAMRSIGKGAEAGRMFCGVMNLPQPPTRFALYGKRILNAAKLVYEDSIQNAAKEAICENEGNKNLAVAVDGTWQKRGYTSLNGVVTVTSIDTGKGIDVDILSKYCACKNLPFHEKDCKRNYVGSSGAMEIQGASKIFQRSLSLHNARYITYLGDGDCKAFDAVKKKNLYGNEYPIEKLECIGHVMKRMGTRLRRLKAQLKGQILSDGKCLSGKNRLTEHEIDNLQSYYGSAIRRNHSSVQNMRQAIWAIFLHKLSTDEYPQHGFCPIGEDSWCGFEKAEVSGKSYKHKNSLPVAVVEAMRPIFRDLSHPDLLKKCLHGKTQNPNESFHNVVWSRVPKATFVQIETLSLGVYDAVCSFNDGNVSKLKMLQKLGVEPGEFSVSAMKLLDRERLMKAIYAFSRRSKKIRKDKRRKRKKEDNIKKNKVKTGYSAGSF</sequence>
<dbReference type="InterPro" id="IPR049012">
    <property type="entry name" value="Mutator_transp_dom"/>
</dbReference>
<dbReference type="PANTHER" id="PTHR33309:SF3">
    <property type="entry name" value="CCHC-TYPE DOMAIN-CONTAINING PROTEIN"/>
    <property type="match status" value="1"/>
</dbReference>
<dbReference type="EMBL" id="BMAU01021240">
    <property type="protein sequence ID" value="GFY03695.1"/>
    <property type="molecule type" value="Genomic_DNA"/>
</dbReference>
<evidence type="ECO:0000313" key="4">
    <source>
        <dbReference type="Proteomes" id="UP000887159"/>
    </source>
</evidence>
<dbReference type="Pfam" id="PF20700">
    <property type="entry name" value="Mutator"/>
    <property type="match status" value="1"/>
</dbReference>
<protein>
    <recommendedName>
        <fullName evidence="2">Mutator-like transposase domain-containing protein</fullName>
    </recommendedName>
</protein>
<gene>
    <name evidence="3" type="primary">AVEN_266891_1</name>
    <name evidence="3" type="ORF">TNCV_3666061</name>
</gene>
<keyword evidence="4" id="KW-1185">Reference proteome</keyword>
<accession>A0A8X6VF22</accession>
<feature type="region of interest" description="Disordered" evidence="1">
    <location>
        <begin position="545"/>
        <end position="575"/>
    </location>
</feature>
<comment type="caution">
    <text evidence="3">The sequence shown here is derived from an EMBL/GenBank/DDBJ whole genome shotgun (WGS) entry which is preliminary data.</text>
</comment>
<reference evidence="3" key="1">
    <citation type="submission" date="2020-08" db="EMBL/GenBank/DDBJ databases">
        <title>Multicomponent nature underlies the extraordinary mechanical properties of spider dragline silk.</title>
        <authorList>
            <person name="Kono N."/>
            <person name="Nakamura H."/>
            <person name="Mori M."/>
            <person name="Yoshida Y."/>
            <person name="Ohtoshi R."/>
            <person name="Malay A.D."/>
            <person name="Moran D.A.P."/>
            <person name="Tomita M."/>
            <person name="Numata K."/>
            <person name="Arakawa K."/>
        </authorList>
    </citation>
    <scope>NUCLEOTIDE SEQUENCE</scope>
</reference>
<evidence type="ECO:0000256" key="1">
    <source>
        <dbReference type="SAM" id="MobiDB-lite"/>
    </source>
</evidence>
<feature type="compositionally biased region" description="Basic residues" evidence="1">
    <location>
        <begin position="545"/>
        <end position="556"/>
    </location>
</feature>
<organism evidence="3 4">
    <name type="scientific">Trichonephila clavipes</name>
    <name type="common">Golden silk orbweaver</name>
    <name type="synonym">Nephila clavipes</name>
    <dbReference type="NCBI Taxonomy" id="2585209"/>
    <lineage>
        <taxon>Eukaryota</taxon>
        <taxon>Metazoa</taxon>
        <taxon>Ecdysozoa</taxon>
        <taxon>Arthropoda</taxon>
        <taxon>Chelicerata</taxon>
        <taxon>Arachnida</taxon>
        <taxon>Araneae</taxon>
        <taxon>Araneomorphae</taxon>
        <taxon>Entelegynae</taxon>
        <taxon>Araneoidea</taxon>
        <taxon>Nephilidae</taxon>
        <taxon>Trichonephila</taxon>
    </lineage>
</organism>